<dbReference type="EC" id="2.7.11.1" evidence="3"/>
<dbReference type="EMBL" id="CM000761">
    <property type="protein sequence ID" value="KXG35457.1"/>
    <property type="molecule type" value="Genomic_DNA"/>
</dbReference>
<dbReference type="Gene3D" id="3.30.200.20">
    <property type="entry name" value="Phosphorylase Kinase, domain 1"/>
    <property type="match status" value="1"/>
</dbReference>
<evidence type="ECO:0000256" key="17">
    <source>
        <dbReference type="ARBA" id="ARBA00023170"/>
    </source>
</evidence>
<keyword evidence="13" id="KW-0418">Kinase</keyword>
<evidence type="ECO:0000256" key="15">
    <source>
        <dbReference type="ARBA" id="ARBA00022989"/>
    </source>
</evidence>
<dbReference type="SUPFAM" id="SSF52058">
    <property type="entry name" value="L domain-like"/>
    <property type="match status" value="1"/>
</dbReference>
<feature type="domain" description="Protein kinase" evidence="25">
    <location>
        <begin position="694"/>
        <end position="970"/>
    </location>
</feature>
<evidence type="ECO:0000313" key="26">
    <source>
        <dbReference type="EMBL" id="KXG35457.1"/>
    </source>
</evidence>
<dbReference type="Pfam" id="PF07714">
    <property type="entry name" value="PK_Tyr_Ser-Thr"/>
    <property type="match status" value="1"/>
</dbReference>
<dbReference type="PROSITE" id="PS00108">
    <property type="entry name" value="PROTEIN_KINASE_ST"/>
    <property type="match status" value="1"/>
</dbReference>
<comment type="catalytic activity">
    <reaction evidence="20">
        <text>L-seryl-[protein] + ATP = O-phospho-L-seryl-[protein] + ADP + H(+)</text>
        <dbReference type="Rhea" id="RHEA:17989"/>
        <dbReference type="Rhea" id="RHEA-COMP:9863"/>
        <dbReference type="Rhea" id="RHEA-COMP:11604"/>
        <dbReference type="ChEBI" id="CHEBI:15378"/>
        <dbReference type="ChEBI" id="CHEBI:29999"/>
        <dbReference type="ChEBI" id="CHEBI:30616"/>
        <dbReference type="ChEBI" id="CHEBI:83421"/>
        <dbReference type="ChEBI" id="CHEBI:456216"/>
        <dbReference type="EC" id="2.7.11.1"/>
    </reaction>
</comment>
<dbReference type="FunFam" id="2.60.120.430:FF:000004">
    <property type="entry name" value="Putative leucine-rich repeat receptor-like serine/threonine-protein kinase"/>
    <property type="match status" value="1"/>
</dbReference>
<dbReference type="PANTHER" id="PTHR48006:SF38">
    <property type="entry name" value="PROTEIN KINASE DOMAIN-CONTAINING PROTEIN"/>
    <property type="match status" value="1"/>
</dbReference>
<reference evidence="27" key="2">
    <citation type="journal article" date="2018" name="Plant J.">
        <title>The Sorghum bicolor reference genome: improved assembly, gene annotations, a transcriptome atlas, and signatures of genome organization.</title>
        <authorList>
            <person name="McCormick R.F."/>
            <person name="Truong S.K."/>
            <person name="Sreedasyam A."/>
            <person name="Jenkins J."/>
            <person name="Shu S."/>
            <person name="Sims D."/>
            <person name="Kennedy M."/>
            <person name="Amirebrahimi M."/>
            <person name="Weers B.D."/>
            <person name="McKinley B."/>
            <person name="Mattison A."/>
            <person name="Morishige D.T."/>
            <person name="Grimwood J."/>
            <person name="Schmutz J."/>
            <person name="Mullet J.E."/>
        </authorList>
    </citation>
    <scope>NUCLEOTIDE SEQUENCE [LARGE SCALE GENOMIC DNA]</scope>
    <source>
        <strain evidence="27">cv. BTx623</strain>
    </source>
</reference>
<evidence type="ECO:0000256" key="13">
    <source>
        <dbReference type="ARBA" id="ARBA00022777"/>
    </source>
</evidence>
<keyword evidence="27" id="KW-1185">Reference proteome</keyword>
<evidence type="ECO:0000256" key="19">
    <source>
        <dbReference type="ARBA" id="ARBA00047899"/>
    </source>
</evidence>
<dbReference type="Gene3D" id="3.80.10.10">
    <property type="entry name" value="Ribonuclease Inhibitor"/>
    <property type="match status" value="2"/>
</dbReference>
<evidence type="ECO:0000256" key="24">
    <source>
        <dbReference type="SAM" id="SignalP"/>
    </source>
</evidence>
<evidence type="ECO:0000256" key="20">
    <source>
        <dbReference type="ARBA" id="ARBA00048679"/>
    </source>
</evidence>
<dbReference type="GO" id="GO:0005886">
    <property type="term" value="C:plasma membrane"/>
    <property type="evidence" value="ECO:0007669"/>
    <property type="project" value="UniProtKB-SubCell"/>
</dbReference>
<feature type="signal peptide" evidence="24">
    <location>
        <begin position="1"/>
        <end position="33"/>
    </location>
</feature>
<comment type="catalytic activity">
    <reaction evidence="19">
        <text>L-threonyl-[protein] + ATP = O-phospho-L-threonyl-[protein] + ADP + H(+)</text>
        <dbReference type="Rhea" id="RHEA:46608"/>
        <dbReference type="Rhea" id="RHEA-COMP:11060"/>
        <dbReference type="Rhea" id="RHEA-COMP:11605"/>
        <dbReference type="ChEBI" id="CHEBI:15378"/>
        <dbReference type="ChEBI" id="CHEBI:30013"/>
        <dbReference type="ChEBI" id="CHEBI:30616"/>
        <dbReference type="ChEBI" id="CHEBI:61977"/>
        <dbReference type="ChEBI" id="CHEBI:456216"/>
        <dbReference type="EC" id="2.7.11.1"/>
    </reaction>
</comment>
<evidence type="ECO:0000256" key="14">
    <source>
        <dbReference type="ARBA" id="ARBA00022840"/>
    </source>
</evidence>
<keyword evidence="15 23" id="KW-1133">Transmembrane helix</keyword>
<dbReference type="InterPro" id="IPR032675">
    <property type="entry name" value="LRR_dom_sf"/>
</dbReference>
<dbReference type="Pfam" id="PF00560">
    <property type="entry name" value="LRR_1"/>
    <property type="match status" value="2"/>
</dbReference>
<dbReference type="AlphaFoldDB" id="A0A1B6QC12"/>
<evidence type="ECO:0000313" key="27">
    <source>
        <dbReference type="Proteomes" id="UP000000768"/>
    </source>
</evidence>
<dbReference type="Pfam" id="PF13855">
    <property type="entry name" value="LRR_8"/>
    <property type="match status" value="1"/>
</dbReference>
<evidence type="ECO:0000256" key="3">
    <source>
        <dbReference type="ARBA" id="ARBA00012513"/>
    </source>
</evidence>
<proteinExistence type="predicted"/>
<protein>
    <recommendedName>
        <fullName evidence="3">non-specific serine/threonine protein kinase</fullName>
        <ecNumber evidence="3">2.7.11.1</ecNumber>
    </recommendedName>
</protein>
<dbReference type="OrthoDB" id="1893746at2759"/>
<dbReference type="InterPro" id="IPR001245">
    <property type="entry name" value="Ser-Thr/Tyr_kinase_cat_dom"/>
</dbReference>
<dbReference type="Gramene" id="KXG35457">
    <property type="protein sequence ID" value="KXG35457"/>
    <property type="gene ID" value="SORBI_3002G176700"/>
</dbReference>
<dbReference type="SMART" id="SM00220">
    <property type="entry name" value="S_TKc"/>
    <property type="match status" value="1"/>
</dbReference>
<dbReference type="Pfam" id="PF11721">
    <property type="entry name" value="Malectin"/>
    <property type="match status" value="1"/>
</dbReference>
<dbReference type="SUPFAM" id="SSF56112">
    <property type="entry name" value="Protein kinase-like (PK-like)"/>
    <property type="match status" value="1"/>
</dbReference>
<accession>A0A1B6QC12</accession>
<reference evidence="26 27" key="1">
    <citation type="journal article" date="2009" name="Nature">
        <title>The Sorghum bicolor genome and the diversification of grasses.</title>
        <authorList>
            <person name="Paterson A.H."/>
            <person name="Bowers J.E."/>
            <person name="Bruggmann R."/>
            <person name="Dubchak I."/>
            <person name="Grimwood J."/>
            <person name="Gundlach H."/>
            <person name="Haberer G."/>
            <person name="Hellsten U."/>
            <person name="Mitros T."/>
            <person name="Poliakov A."/>
            <person name="Schmutz J."/>
            <person name="Spannagl M."/>
            <person name="Tang H."/>
            <person name="Wang X."/>
            <person name="Wicker T."/>
            <person name="Bharti A.K."/>
            <person name="Chapman J."/>
            <person name="Feltus F.A."/>
            <person name="Gowik U."/>
            <person name="Grigoriev I.V."/>
            <person name="Lyons E."/>
            <person name="Maher C.A."/>
            <person name="Martis M."/>
            <person name="Narechania A."/>
            <person name="Otillar R.P."/>
            <person name="Penning B.W."/>
            <person name="Salamov A.A."/>
            <person name="Wang Y."/>
            <person name="Zhang L."/>
            <person name="Carpita N.C."/>
            <person name="Freeling M."/>
            <person name="Gingle A.R."/>
            <person name="Hash C.T."/>
            <person name="Keller B."/>
            <person name="Klein P."/>
            <person name="Kresovich S."/>
            <person name="McCann M.C."/>
            <person name="Ming R."/>
            <person name="Peterson D.G."/>
            <person name="Mehboob-ur-Rahman"/>
            <person name="Ware D."/>
            <person name="Westhoff P."/>
            <person name="Mayer K.F."/>
            <person name="Messing J."/>
            <person name="Rokhsar D.S."/>
        </authorList>
    </citation>
    <scope>NUCLEOTIDE SEQUENCE [LARGE SCALE GENOMIC DNA]</scope>
    <source>
        <strain evidence="27">cv. BTx623</strain>
    </source>
</reference>
<dbReference type="InterPro" id="IPR008271">
    <property type="entry name" value="Ser/Thr_kinase_AS"/>
</dbReference>
<dbReference type="Proteomes" id="UP000000768">
    <property type="component" value="Chromosome 2"/>
</dbReference>
<dbReference type="GO" id="GO:0004674">
    <property type="term" value="F:protein serine/threonine kinase activity"/>
    <property type="evidence" value="ECO:0007669"/>
    <property type="project" value="UniProtKB-KW"/>
</dbReference>
<dbReference type="InterPro" id="IPR017441">
    <property type="entry name" value="Protein_kinase_ATP_BS"/>
</dbReference>
<dbReference type="GO" id="GO:0045088">
    <property type="term" value="P:regulation of innate immune response"/>
    <property type="evidence" value="ECO:0000318"/>
    <property type="project" value="GO_Central"/>
</dbReference>
<name>A0A1B6QC12_SORBI</name>
<dbReference type="PROSITE" id="PS00107">
    <property type="entry name" value="PROTEIN_KINASE_ATP"/>
    <property type="match status" value="1"/>
</dbReference>
<evidence type="ECO:0000256" key="21">
    <source>
        <dbReference type="PROSITE-ProRule" id="PRU10141"/>
    </source>
</evidence>
<keyword evidence="7" id="KW-0433">Leucine-rich repeat</keyword>
<organism evidence="26 27">
    <name type="scientific">Sorghum bicolor</name>
    <name type="common">Sorghum</name>
    <name type="synonym">Sorghum vulgare</name>
    <dbReference type="NCBI Taxonomy" id="4558"/>
    <lineage>
        <taxon>Eukaryota</taxon>
        <taxon>Viridiplantae</taxon>
        <taxon>Streptophyta</taxon>
        <taxon>Embryophyta</taxon>
        <taxon>Tracheophyta</taxon>
        <taxon>Spermatophyta</taxon>
        <taxon>Magnoliopsida</taxon>
        <taxon>Liliopsida</taxon>
        <taxon>Poales</taxon>
        <taxon>Poaceae</taxon>
        <taxon>PACMAD clade</taxon>
        <taxon>Panicoideae</taxon>
        <taxon>Andropogonodae</taxon>
        <taxon>Andropogoneae</taxon>
        <taxon>Sorghinae</taxon>
        <taxon>Sorghum</taxon>
    </lineage>
</organism>
<feature type="chain" id="PRO_5008589616" description="non-specific serine/threonine protein kinase" evidence="24">
    <location>
        <begin position="34"/>
        <end position="1031"/>
    </location>
</feature>
<dbReference type="FunCoup" id="A0A1B6QC12">
    <property type="interactions" value="8"/>
</dbReference>
<evidence type="ECO:0000256" key="11">
    <source>
        <dbReference type="ARBA" id="ARBA00022737"/>
    </source>
</evidence>
<evidence type="ECO:0000256" key="5">
    <source>
        <dbReference type="ARBA" id="ARBA00022527"/>
    </source>
</evidence>
<evidence type="ECO:0000256" key="22">
    <source>
        <dbReference type="SAM" id="MobiDB-lite"/>
    </source>
</evidence>
<dbReference type="InterPro" id="IPR021720">
    <property type="entry name" value="Malectin_dom"/>
</dbReference>
<feature type="region of interest" description="Disordered" evidence="22">
    <location>
        <begin position="36"/>
        <end position="57"/>
    </location>
</feature>
<keyword evidence="6" id="KW-0597">Phosphoprotein</keyword>
<evidence type="ECO:0000256" key="18">
    <source>
        <dbReference type="ARBA" id="ARBA00023180"/>
    </source>
</evidence>
<keyword evidence="10 24" id="KW-0732">Signal</keyword>
<keyword evidence="11" id="KW-0677">Repeat</keyword>
<dbReference type="PROSITE" id="PS50011">
    <property type="entry name" value="PROTEIN_KINASE_DOM"/>
    <property type="match status" value="1"/>
</dbReference>
<keyword evidence="14 21" id="KW-0067">ATP-binding</keyword>
<feature type="transmembrane region" description="Helical" evidence="23">
    <location>
        <begin position="640"/>
        <end position="660"/>
    </location>
</feature>
<keyword evidence="9 23" id="KW-0812">Transmembrane</keyword>
<evidence type="ECO:0000256" key="2">
    <source>
        <dbReference type="ARBA" id="ARBA00004479"/>
    </source>
</evidence>
<evidence type="ECO:0000256" key="12">
    <source>
        <dbReference type="ARBA" id="ARBA00022741"/>
    </source>
</evidence>
<keyword evidence="4" id="KW-1003">Cell membrane</keyword>
<dbReference type="InterPro" id="IPR011009">
    <property type="entry name" value="Kinase-like_dom_sf"/>
</dbReference>
<feature type="binding site" evidence="21">
    <location>
        <position position="722"/>
    </location>
    <ligand>
        <name>ATP</name>
        <dbReference type="ChEBI" id="CHEBI:30616"/>
    </ligand>
</feature>
<keyword evidence="5" id="KW-0723">Serine/threonine-protein kinase</keyword>
<dbReference type="FunFam" id="1.10.510.10:FF:000044">
    <property type="entry name" value="Putative LRR receptor-like serine/threonine-protein kinase"/>
    <property type="match status" value="1"/>
</dbReference>
<dbReference type="InterPro" id="IPR051824">
    <property type="entry name" value="LRR_Rcpt-Like_S/T_Kinase"/>
</dbReference>
<evidence type="ECO:0000256" key="7">
    <source>
        <dbReference type="ARBA" id="ARBA00022614"/>
    </source>
</evidence>
<keyword evidence="12 21" id="KW-0547">Nucleotide-binding</keyword>
<evidence type="ECO:0000256" key="4">
    <source>
        <dbReference type="ARBA" id="ARBA00022475"/>
    </source>
</evidence>
<gene>
    <name evidence="26" type="ORF">SORBI_3002G176700</name>
</gene>
<evidence type="ECO:0000259" key="25">
    <source>
        <dbReference type="PROSITE" id="PS50011"/>
    </source>
</evidence>
<keyword evidence="8" id="KW-0808">Transferase</keyword>
<comment type="subcellular location">
    <subcellularLocation>
        <location evidence="1">Cell membrane</location>
        <topology evidence="1">Single-pass membrane protein</topology>
    </subcellularLocation>
    <subcellularLocation>
        <location evidence="2">Membrane</location>
        <topology evidence="2">Single-pass type I membrane protein</topology>
    </subcellularLocation>
</comment>
<keyword evidence="17" id="KW-0675">Receptor</keyword>
<dbReference type="FunFam" id="3.30.200.20:FF:000217">
    <property type="entry name" value="probable LRR receptor-like serine/threonine-protein kinase At1g53430"/>
    <property type="match status" value="1"/>
</dbReference>
<evidence type="ECO:0000256" key="9">
    <source>
        <dbReference type="ARBA" id="ARBA00022692"/>
    </source>
</evidence>
<dbReference type="CDD" id="cd14066">
    <property type="entry name" value="STKc_IRAK"/>
    <property type="match status" value="1"/>
</dbReference>
<dbReference type="GO" id="GO:0004672">
    <property type="term" value="F:protein kinase activity"/>
    <property type="evidence" value="ECO:0000318"/>
    <property type="project" value="GO_Central"/>
</dbReference>
<dbReference type="GO" id="GO:0005524">
    <property type="term" value="F:ATP binding"/>
    <property type="evidence" value="ECO:0007669"/>
    <property type="project" value="UniProtKB-UniRule"/>
</dbReference>
<evidence type="ECO:0000256" key="10">
    <source>
        <dbReference type="ARBA" id="ARBA00022729"/>
    </source>
</evidence>
<evidence type="ECO:0000256" key="23">
    <source>
        <dbReference type="SAM" id="Phobius"/>
    </source>
</evidence>
<evidence type="ECO:0000256" key="1">
    <source>
        <dbReference type="ARBA" id="ARBA00004162"/>
    </source>
</evidence>
<dbReference type="FunFam" id="3.80.10.10:FF:000383">
    <property type="entry name" value="Leucine-rich repeat receptor protein kinase EMS1"/>
    <property type="match status" value="1"/>
</dbReference>
<dbReference type="Gene3D" id="1.10.510.10">
    <property type="entry name" value="Transferase(Phosphotransferase) domain 1"/>
    <property type="match status" value="1"/>
</dbReference>
<sequence length="1031" mass="112779">MASRPPPCPCPCPCRRLFLVCLLCFLLLTEAGGGHGAGGGAAEQQAPAPAPTPSRLFPPEERVLRRIAAKLGVLHWDFAAAAAGGPCQDPAAGVDCHCTSSDSDYTVCHVIHIDLRRHNFSGELPPDFADLPYLLHLDLSRSLFHGGVPSQWAQMKLQALLLMGNRLSGPFPIVLTSITTLTHLDIEGNGFYGPIPPEIGHLTHLERLVISANEFTGPLPPALSLLTNLTDLRISSNNLSGRLPHFWENLARLQTLQIEGSLLEGPIPPSLSKLTNLHDLRISDLRGSGSPFPDLSGMSSLNKLVLRNCSISGSIPPYIGTWTTLKHLDLSFNKLSGQIPASFANMGRVDYIYLTANSLTGDIPGWLLRRNKIADISFNNFTMGSSDPNQCLPGSVNLVESYSSDMNSSSSVQSCLKRNFPCVASNGQYRSSLHINCGGKEATINGVKYEADTTPKGASLLYVSPGSNWAFSSTGNFMDDNITDDSYIATSTLKLDMPDSELYTKARLSPLSLTYYGLCMFSGSYTVKLHFAEIVFTNDSTFCSLGKRRFNVFIQGRMVLEDFDIEQSSSAIGKPVITTFQTYVTNHTLEIQLYWAGRGTTGIPYRGSYGPLISAISVTPNFILEPPETGSSNKISRASISIGIPIIAILTALAVCIYCIKKRRKSSKNKDLLALDLQTGSFTLRQIKVATRNFDLANKIGEGGFGSVYKGLLSDGTVIAVKQLSTRSKQGNREFVNEIGMISALQHPNLVKLYGCCTEGNQLLLVYEYLENNCLARALFVDQYRLRLDWATRHRICLGIAKGLAYLHEESTIRIVHRDIKASNILLDKNLNAKISDFGLAKLNEDDHTHISTKVAGTIGYMAPEYAMRGYLTDKADVYSFGVVALEIVSGKSNTNYRPNEDFVHLLDWACVLHERGALLELVDPDLGSNYSTEEALIMLNVALLCTTAAPTLRPKMSKVVSLLEGHTPLQPLLSDLSLAQNCLSTGGLCRNLWQKLSERQRLTAQAFCNYSNESSTIDINNDLRPLVSQM</sequence>
<dbReference type="InterPro" id="IPR000719">
    <property type="entry name" value="Prot_kinase_dom"/>
</dbReference>
<evidence type="ECO:0000256" key="6">
    <source>
        <dbReference type="ARBA" id="ARBA00022553"/>
    </source>
</evidence>
<evidence type="ECO:0000256" key="8">
    <source>
        <dbReference type="ARBA" id="ARBA00022679"/>
    </source>
</evidence>
<dbReference type="FunFam" id="3.80.10.10:FF:000041">
    <property type="entry name" value="LRR receptor-like serine/threonine-protein kinase ERECTA"/>
    <property type="match status" value="1"/>
</dbReference>
<keyword evidence="18" id="KW-0325">Glycoprotein</keyword>
<dbReference type="InParanoid" id="A0A1B6QC12"/>
<dbReference type="OMA" id="NFPCSAS"/>
<dbReference type="InterPro" id="IPR001611">
    <property type="entry name" value="Leu-rich_rpt"/>
</dbReference>
<evidence type="ECO:0000256" key="16">
    <source>
        <dbReference type="ARBA" id="ARBA00023136"/>
    </source>
</evidence>
<dbReference type="Gene3D" id="2.60.120.430">
    <property type="entry name" value="Galactose-binding lectin"/>
    <property type="match status" value="1"/>
</dbReference>
<dbReference type="PANTHER" id="PTHR48006">
    <property type="entry name" value="LEUCINE-RICH REPEAT-CONTAINING PROTEIN DDB_G0281931-RELATED"/>
    <property type="match status" value="1"/>
</dbReference>
<keyword evidence="16 23" id="KW-0472">Membrane</keyword>